<gene>
    <name evidence="7" type="ordered locus">Lbys_3337</name>
</gene>
<evidence type="ECO:0000256" key="1">
    <source>
        <dbReference type="ARBA" id="ARBA00004141"/>
    </source>
</evidence>
<comment type="subcellular location">
    <subcellularLocation>
        <location evidence="1">Membrane</location>
        <topology evidence="1">Multi-pass membrane protein</topology>
    </subcellularLocation>
</comment>
<dbReference type="InterPro" id="IPR036259">
    <property type="entry name" value="MFS_trans_sf"/>
</dbReference>
<keyword evidence="4 5" id="KW-0472">Membrane</keyword>
<dbReference type="Proteomes" id="UP000007435">
    <property type="component" value="Chromosome"/>
</dbReference>
<dbReference type="PANTHER" id="PTHR23508">
    <property type="entry name" value="CARBOXYLIC ACID TRANSPORTER PROTEIN HOMOLOG"/>
    <property type="match status" value="1"/>
</dbReference>
<dbReference type="STRING" id="649349.Lbys_3337"/>
<dbReference type="AlphaFoldDB" id="E4RX73"/>
<evidence type="ECO:0000256" key="4">
    <source>
        <dbReference type="ARBA" id="ARBA00023136"/>
    </source>
</evidence>
<sequence length="415" mass="45015">MEKSDLKHLFSMPVIIAALGYFVDIYDLQLFGIVRVPSLESLGLSPAEVDSIGVQIINHQMIGLLLGGILWGSLGDKKGRLSVLFGSIITYSIANIACGFLPHITFMDNIVAYKWLRFIAGVGLAGELGAGITLVSEVLPPRLRAKGTSLVAGVGLFGAVIANYTVQWSGDWTIAYFVGGAMGILLLLLRVGVLESGMFTSIAKKEEVTKGNFFAFFTDKQRFIKYMKCIGIGLPTWFCIGILVYLSNQFGEALGIPEKVKPGMAIMWAYVGISVGDLLSGFISHALASRKKAIALMMGMSLLGVLYYLFGGMKTVTTVYATCVWLGFWTGYWAMFVTVGAEQFGTNLRATAATTIPNMVRGAVVIMTTLFTWIKPSAGTIMAGAIVALICYVIGFYSTLTVRETHNRDLNFLEE</sequence>
<evidence type="ECO:0000256" key="5">
    <source>
        <dbReference type="SAM" id="Phobius"/>
    </source>
</evidence>
<dbReference type="GO" id="GO:0005886">
    <property type="term" value="C:plasma membrane"/>
    <property type="evidence" value="ECO:0007669"/>
    <property type="project" value="TreeGrafter"/>
</dbReference>
<feature type="transmembrane region" description="Helical" evidence="5">
    <location>
        <begin position="52"/>
        <end position="71"/>
    </location>
</feature>
<dbReference type="PROSITE" id="PS50850">
    <property type="entry name" value="MFS"/>
    <property type="match status" value="1"/>
</dbReference>
<reference key="1">
    <citation type="submission" date="2010-11" db="EMBL/GenBank/DDBJ databases">
        <title>The complete genome of Leadbetterella byssophila DSM 17132.</title>
        <authorList>
            <consortium name="US DOE Joint Genome Institute (JGI-PGF)"/>
            <person name="Lucas S."/>
            <person name="Copeland A."/>
            <person name="Lapidus A."/>
            <person name="Glavina del Rio T."/>
            <person name="Dalin E."/>
            <person name="Tice H."/>
            <person name="Bruce D."/>
            <person name="Goodwin L."/>
            <person name="Pitluck S."/>
            <person name="Kyrpides N."/>
            <person name="Mavromatis K."/>
            <person name="Ivanova N."/>
            <person name="Teshima H."/>
            <person name="Brettin T."/>
            <person name="Detter J.C."/>
            <person name="Han C."/>
            <person name="Tapia R."/>
            <person name="Land M."/>
            <person name="Hauser L."/>
            <person name="Markowitz V."/>
            <person name="Cheng J.-F."/>
            <person name="Hugenholtz P."/>
            <person name="Woyke T."/>
            <person name="Wu D."/>
            <person name="Tindall B."/>
            <person name="Pomrenke H.G."/>
            <person name="Brambilla E."/>
            <person name="Klenk H.-P."/>
            <person name="Eisen J.A."/>
        </authorList>
    </citation>
    <scope>NUCLEOTIDE SEQUENCE [LARGE SCALE GENOMIC DNA]</scope>
    <source>
        <strain>DSM 17132</strain>
    </source>
</reference>
<evidence type="ECO:0000259" key="6">
    <source>
        <dbReference type="PROSITE" id="PS50850"/>
    </source>
</evidence>
<evidence type="ECO:0000256" key="2">
    <source>
        <dbReference type="ARBA" id="ARBA00022692"/>
    </source>
</evidence>
<dbReference type="InterPro" id="IPR011701">
    <property type="entry name" value="MFS"/>
</dbReference>
<feature type="transmembrane region" description="Helical" evidence="5">
    <location>
        <begin position="319"/>
        <end position="341"/>
    </location>
</feature>
<feature type="transmembrane region" description="Helical" evidence="5">
    <location>
        <begin position="115"/>
        <end position="135"/>
    </location>
</feature>
<name>E4RX73_LEAB4</name>
<dbReference type="Gene3D" id="1.20.1250.20">
    <property type="entry name" value="MFS general substrate transporter like domains"/>
    <property type="match status" value="2"/>
</dbReference>
<protein>
    <submittedName>
        <fullName evidence="7">Major facilitator superfamily MFS_1</fullName>
    </submittedName>
</protein>
<dbReference type="InterPro" id="IPR020846">
    <property type="entry name" value="MFS_dom"/>
</dbReference>
<keyword evidence="8" id="KW-1185">Reference proteome</keyword>
<dbReference type="SUPFAM" id="SSF103473">
    <property type="entry name" value="MFS general substrate transporter"/>
    <property type="match status" value="1"/>
</dbReference>
<feature type="domain" description="Major facilitator superfamily (MFS) profile" evidence="6">
    <location>
        <begin position="13"/>
        <end position="406"/>
    </location>
</feature>
<dbReference type="OrthoDB" id="9774156at2"/>
<feature type="transmembrane region" description="Helical" evidence="5">
    <location>
        <begin position="226"/>
        <end position="246"/>
    </location>
</feature>
<accession>E4RX73</accession>
<dbReference type="PANTHER" id="PTHR23508:SF10">
    <property type="entry name" value="CARBOXYLIC ACID TRANSPORTER PROTEIN HOMOLOG"/>
    <property type="match status" value="1"/>
</dbReference>
<evidence type="ECO:0000313" key="8">
    <source>
        <dbReference type="Proteomes" id="UP000007435"/>
    </source>
</evidence>
<feature type="transmembrane region" description="Helical" evidence="5">
    <location>
        <begin position="380"/>
        <end position="400"/>
    </location>
</feature>
<feature type="transmembrane region" description="Helical" evidence="5">
    <location>
        <begin position="83"/>
        <end position="103"/>
    </location>
</feature>
<reference evidence="7 8" key="2">
    <citation type="journal article" date="2011" name="Stand. Genomic Sci.">
        <title>Complete genome sequence of Leadbetterella byssophila type strain (4M15).</title>
        <authorList>
            <person name="Abt B."/>
            <person name="Teshima H."/>
            <person name="Lucas S."/>
            <person name="Lapidus A."/>
            <person name="Del Rio T.G."/>
            <person name="Nolan M."/>
            <person name="Tice H."/>
            <person name="Cheng J.F."/>
            <person name="Pitluck S."/>
            <person name="Liolios K."/>
            <person name="Pagani I."/>
            <person name="Ivanova N."/>
            <person name="Mavromatis K."/>
            <person name="Pati A."/>
            <person name="Tapia R."/>
            <person name="Han C."/>
            <person name="Goodwin L."/>
            <person name="Chen A."/>
            <person name="Palaniappan K."/>
            <person name="Land M."/>
            <person name="Hauser L."/>
            <person name="Chang Y.J."/>
            <person name="Jeffries C.D."/>
            <person name="Rohde M."/>
            <person name="Goker M."/>
            <person name="Tindall B.J."/>
            <person name="Detter J.C."/>
            <person name="Woyke T."/>
            <person name="Bristow J."/>
            <person name="Eisen J.A."/>
            <person name="Markowitz V."/>
            <person name="Hugenholtz P."/>
            <person name="Klenk H.P."/>
            <person name="Kyrpides N.C."/>
        </authorList>
    </citation>
    <scope>NUCLEOTIDE SEQUENCE [LARGE SCALE GENOMIC DNA]</scope>
    <source>
        <strain evidence="8">DSM 17132 / JCM 16389 / KACC 11308 / NBRC 106382 / 4M15</strain>
    </source>
</reference>
<evidence type="ECO:0000256" key="3">
    <source>
        <dbReference type="ARBA" id="ARBA00022989"/>
    </source>
</evidence>
<dbReference type="EMBL" id="CP002305">
    <property type="protein sequence ID" value="ADQ18988.1"/>
    <property type="molecule type" value="Genomic_DNA"/>
</dbReference>
<dbReference type="GO" id="GO:0046943">
    <property type="term" value="F:carboxylic acid transmembrane transporter activity"/>
    <property type="evidence" value="ECO:0007669"/>
    <property type="project" value="TreeGrafter"/>
</dbReference>
<feature type="transmembrane region" description="Helical" evidence="5">
    <location>
        <begin position="353"/>
        <end position="374"/>
    </location>
</feature>
<dbReference type="RefSeq" id="WP_013410013.1">
    <property type="nucleotide sequence ID" value="NC_014655.1"/>
</dbReference>
<keyword evidence="2 5" id="KW-0812">Transmembrane</keyword>
<feature type="transmembrane region" description="Helical" evidence="5">
    <location>
        <begin position="294"/>
        <end position="313"/>
    </location>
</feature>
<feature type="transmembrane region" description="Helical" evidence="5">
    <location>
        <begin position="266"/>
        <end position="287"/>
    </location>
</feature>
<evidence type="ECO:0000313" key="7">
    <source>
        <dbReference type="EMBL" id="ADQ18988.1"/>
    </source>
</evidence>
<dbReference type="eggNOG" id="COG2814">
    <property type="taxonomic scope" value="Bacteria"/>
</dbReference>
<keyword evidence="3 5" id="KW-1133">Transmembrane helix</keyword>
<dbReference type="HOGENOM" id="CLU_001265_46_6_10"/>
<feature type="transmembrane region" description="Helical" evidence="5">
    <location>
        <begin position="147"/>
        <end position="166"/>
    </location>
</feature>
<dbReference type="KEGG" id="lby:Lbys_3337"/>
<feature type="transmembrane region" description="Helical" evidence="5">
    <location>
        <begin position="12"/>
        <end position="32"/>
    </location>
</feature>
<feature type="transmembrane region" description="Helical" evidence="5">
    <location>
        <begin position="172"/>
        <end position="193"/>
    </location>
</feature>
<dbReference type="Pfam" id="PF07690">
    <property type="entry name" value="MFS_1"/>
    <property type="match status" value="1"/>
</dbReference>
<proteinExistence type="predicted"/>
<organism evidence="7 8">
    <name type="scientific">Leadbetterella byssophila (strain DSM 17132 / JCM 16389 / KACC 11308 / NBRC 106382 / 4M15)</name>
    <dbReference type="NCBI Taxonomy" id="649349"/>
    <lineage>
        <taxon>Bacteria</taxon>
        <taxon>Pseudomonadati</taxon>
        <taxon>Bacteroidota</taxon>
        <taxon>Cytophagia</taxon>
        <taxon>Cytophagales</taxon>
        <taxon>Leadbetterellaceae</taxon>
        <taxon>Leadbetterella</taxon>
    </lineage>
</organism>